<organism evidence="4 5">
    <name type="scientific">Streptomyces viridochromogenes Tue57</name>
    <dbReference type="NCBI Taxonomy" id="1160705"/>
    <lineage>
        <taxon>Bacteria</taxon>
        <taxon>Bacillati</taxon>
        <taxon>Actinomycetota</taxon>
        <taxon>Actinomycetes</taxon>
        <taxon>Kitasatosporales</taxon>
        <taxon>Streptomycetaceae</taxon>
        <taxon>Streptomyces</taxon>
    </lineage>
</organism>
<protein>
    <submittedName>
        <fullName evidence="4">Putative Short-chain dehydrogenase/reductase SDR</fullName>
    </submittedName>
</protein>
<dbReference type="Pfam" id="PF00106">
    <property type="entry name" value="adh_short"/>
    <property type="match status" value="1"/>
</dbReference>
<evidence type="ECO:0000256" key="1">
    <source>
        <dbReference type="ARBA" id="ARBA00006484"/>
    </source>
</evidence>
<comment type="similarity">
    <text evidence="1 3">Belongs to the short-chain dehydrogenases/reductases (SDR) family.</text>
</comment>
<name>L8PS88_STRVR</name>
<dbReference type="Proteomes" id="UP000011205">
    <property type="component" value="Unassembled WGS sequence"/>
</dbReference>
<dbReference type="AlphaFoldDB" id="L8PS88"/>
<evidence type="ECO:0000256" key="3">
    <source>
        <dbReference type="RuleBase" id="RU000363"/>
    </source>
</evidence>
<evidence type="ECO:0000313" key="5">
    <source>
        <dbReference type="Proteomes" id="UP000011205"/>
    </source>
</evidence>
<evidence type="ECO:0000256" key="2">
    <source>
        <dbReference type="ARBA" id="ARBA00023002"/>
    </source>
</evidence>
<dbReference type="EMBL" id="AMLP01000007">
    <property type="protein sequence ID" value="ELS58878.1"/>
    <property type="molecule type" value="Genomic_DNA"/>
</dbReference>
<dbReference type="PIRSF" id="PIRSF000126">
    <property type="entry name" value="11-beta-HSD1"/>
    <property type="match status" value="1"/>
</dbReference>
<dbReference type="GO" id="GO:0016020">
    <property type="term" value="C:membrane"/>
    <property type="evidence" value="ECO:0007669"/>
    <property type="project" value="TreeGrafter"/>
</dbReference>
<dbReference type="InterPro" id="IPR036291">
    <property type="entry name" value="NAD(P)-bd_dom_sf"/>
</dbReference>
<reference evidence="4 5" key="1">
    <citation type="journal article" date="2013" name="Genome Announc.">
        <title>Draft Genome Sequence of Streptomyces viridochromogenes Strain Tu57, Producer of Avilamycin.</title>
        <authorList>
            <person name="Gruning B.A."/>
            <person name="Erxleben A."/>
            <person name="Hahnlein A."/>
            <person name="Gunther S."/>
        </authorList>
    </citation>
    <scope>NUCLEOTIDE SEQUENCE [LARGE SCALE GENOMIC DNA]</scope>
    <source>
        <strain evidence="4 5">Tue57</strain>
    </source>
</reference>
<dbReference type="Gene3D" id="3.40.50.720">
    <property type="entry name" value="NAD(P)-binding Rossmann-like Domain"/>
    <property type="match status" value="1"/>
</dbReference>
<dbReference type="PRINTS" id="PR00081">
    <property type="entry name" value="GDHRDH"/>
</dbReference>
<dbReference type="RefSeq" id="WP_003995476.1">
    <property type="nucleotide sequence ID" value="NZ_AMLP01000007.1"/>
</dbReference>
<dbReference type="GO" id="GO:0016491">
    <property type="term" value="F:oxidoreductase activity"/>
    <property type="evidence" value="ECO:0007669"/>
    <property type="project" value="UniProtKB-KW"/>
</dbReference>
<dbReference type="PANTHER" id="PTHR44196:SF2">
    <property type="entry name" value="SHORT-CHAIN DEHYDROGENASE-RELATED"/>
    <property type="match status" value="1"/>
</dbReference>
<dbReference type="SUPFAM" id="SSF51735">
    <property type="entry name" value="NAD(P)-binding Rossmann-fold domains"/>
    <property type="match status" value="1"/>
</dbReference>
<dbReference type="PANTHER" id="PTHR44196">
    <property type="entry name" value="DEHYDROGENASE/REDUCTASE SDR FAMILY MEMBER 7B"/>
    <property type="match status" value="1"/>
</dbReference>
<dbReference type="InterPro" id="IPR002347">
    <property type="entry name" value="SDR_fam"/>
</dbReference>
<gene>
    <name evidence="4" type="ORF">STVIR_0131</name>
</gene>
<dbReference type="PATRIC" id="fig|1160705.3.peg.129"/>
<sequence>MPSAFITGASSGIGRAFAEQLAARGYDLTLVARATTSLEDTAAALQRPGRQVRVQVLTADLVTETGIDRVTTSLESQVPDLLVNSAGMGLSGTFPFTDIAAEEAQLRLNVAAVMRTTHAALPGMLRRNAGAVLNVTSVAACGPVWLANTYPASKSWVLSFTESIARSAALQASGVRVMAVLPGYTRTAFHARAGMSTHHLPTWMWLSPEQVARAALRDLSRGRLLSIPSWRYKTAVWGMRHLPHRLTAALGWDFSTGQGTHATSPPASSTGTRA</sequence>
<comment type="caution">
    <text evidence="4">The sequence shown here is derived from an EMBL/GenBank/DDBJ whole genome shotgun (WGS) entry which is preliminary data.</text>
</comment>
<evidence type="ECO:0000313" key="4">
    <source>
        <dbReference type="EMBL" id="ELS58878.1"/>
    </source>
</evidence>
<dbReference type="PRINTS" id="PR00080">
    <property type="entry name" value="SDRFAMILY"/>
</dbReference>
<proteinExistence type="inferred from homology"/>
<keyword evidence="2" id="KW-0560">Oxidoreductase</keyword>
<accession>L8PS88</accession>